<dbReference type="Proteomes" id="UP000029273">
    <property type="component" value="Unassembled WGS sequence"/>
</dbReference>
<feature type="transmembrane region" description="Helical" evidence="8">
    <location>
        <begin position="167"/>
        <end position="189"/>
    </location>
</feature>
<dbReference type="STRING" id="160660.BJI67_10210"/>
<dbReference type="InterPro" id="IPR026032">
    <property type="entry name" value="HcaT-like"/>
</dbReference>
<dbReference type="OrthoDB" id="9150135at2"/>
<evidence type="ECO:0000256" key="6">
    <source>
        <dbReference type="ARBA" id="ARBA00022989"/>
    </source>
</evidence>
<dbReference type="CDD" id="cd17335">
    <property type="entry name" value="MFS_MFSD6"/>
    <property type="match status" value="1"/>
</dbReference>
<feature type="transmembrane region" description="Helical" evidence="8">
    <location>
        <begin position="21"/>
        <end position="39"/>
    </location>
</feature>
<dbReference type="Gene3D" id="1.20.1250.20">
    <property type="entry name" value="MFS general substrate transporter like domains"/>
    <property type="match status" value="2"/>
</dbReference>
<feature type="transmembrane region" description="Helical" evidence="8">
    <location>
        <begin position="337"/>
        <end position="359"/>
    </location>
</feature>
<keyword evidence="6 8" id="KW-1133">Transmembrane helix</keyword>
<reference evidence="10 11" key="1">
    <citation type="journal article" date="2014" name="Genome Announc.">
        <title>Draft Genome Sequence of the Iron-Oxidizing, Acidophilic, and Halotolerant 'Thiobacillus prosperus' Type Strain DSM 5130.</title>
        <authorList>
            <person name="Ossandon F.J."/>
            <person name="Cardenas J.P."/>
            <person name="Corbett M."/>
            <person name="Quatrini R."/>
            <person name="Holmes D.S."/>
            <person name="Watkin E."/>
        </authorList>
    </citation>
    <scope>NUCLEOTIDE SEQUENCE [LARGE SCALE GENOMIC DNA]</scope>
    <source>
        <strain evidence="10 11">DSM 5130</strain>
    </source>
</reference>
<feature type="transmembrane region" description="Helical" evidence="8">
    <location>
        <begin position="141"/>
        <end position="161"/>
    </location>
</feature>
<organism evidence="10 11">
    <name type="scientific">Acidihalobacter prosperus</name>
    <dbReference type="NCBI Taxonomy" id="160660"/>
    <lineage>
        <taxon>Bacteria</taxon>
        <taxon>Pseudomonadati</taxon>
        <taxon>Pseudomonadota</taxon>
        <taxon>Gammaproteobacteria</taxon>
        <taxon>Chromatiales</taxon>
        <taxon>Ectothiorhodospiraceae</taxon>
        <taxon>Acidihalobacter</taxon>
    </lineage>
</organism>
<dbReference type="InterPro" id="IPR024989">
    <property type="entry name" value="MFS_assoc_dom"/>
</dbReference>
<feature type="domain" description="Major facilitator superfamily (MFS) profile" evidence="9">
    <location>
        <begin position="210"/>
        <end position="392"/>
    </location>
</feature>
<evidence type="ECO:0000256" key="2">
    <source>
        <dbReference type="ARBA" id="ARBA00022448"/>
    </source>
</evidence>
<feature type="transmembrane region" description="Helical" evidence="8">
    <location>
        <begin position="276"/>
        <end position="295"/>
    </location>
</feature>
<dbReference type="PIRSF" id="PIRSF004925">
    <property type="entry name" value="HcaT"/>
    <property type="match status" value="1"/>
</dbReference>
<evidence type="ECO:0000313" key="10">
    <source>
        <dbReference type="EMBL" id="OBS08894.1"/>
    </source>
</evidence>
<dbReference type="EMBL" id="JQSG02000006">
    <property type="protein sequence ID" value="OBS08894.1"/>
    <property type="molecule type" value="Genomic_DNA"/>
</dbReference>
<feature type="transmembrane region" description="Helical" evidence="8">
    <location>
        <begin position="103"/>
        <end position="120"/>
    </location>
</feature>
<dbReference type="InterPro" id="IPR020846">
    <property type="entry name" value="MFS_dom"/>
</dbReference>
<keyword evidence="5 8" id="KW-0812">Transmembrane</keyword>
<name>A0A1A6C2W3_9GAMM</name>
<proteinExistence type="predicted"/>
<dbReference type="PROSITE" id="PS50850">
    <property type="entry name" value="MFS"/>
    <property type="match status" value="1"/>
</dbReference>
<evidence type="ECO:0000256" key="4">
    <source>
        <dbReference type="ARBA" id="ARBA00022519"/>
    </source>
</evidence>
<keyword evidence="4" id="KW-0997">Cell inner membrane</keyword>
<protein>
    <submittedName>
        <fullName evidence="10">MFS transporter</fullName>
    </submittedName>
</protein>
<evidence type="ECO:0000256" key="7">
    <source>
        <dbReference type="ARBA" id="ARBA00023136"/>
    </source>
</evidence>
<feature type="transmembrane region" description="Helical" evidence="8">
    <location>
        <begin position="45"/>
        <end position="68"/>
    </location>
</feature>
<dbReference type="GO" id="GO:0030395">
    <property type="term" value="F:lactose binding"/>
    <property type="evidence" value="ECO:0007669"/>
    <property type="project" value="TreeGrafter"/>
</dbReference>
<evidence type="ECO:0000256" key="5">
    <source>
        <dbReference type="ARBA" id="ARBA00022692"/>
    </source>
</evidence>
<feature type="transmembrane region" description="Helical" evidence="8">
    <location>
        <begin position="307"/>
        <end position="325"/>
    </location>
</feature>
<dbReference type="PANTHER" id="PTHR23522:SF10">
    <property type="entry name" value="3-PHENYLPROPIONIC ACID TRANSPORTER-RELATED"/>
    <property type="match status" value="1"/>
</dbReference>
<dbReference type="GO" id="GO:0015528">
    <property type="term" value="F:lactose:proton symporter activity"/>
    <property type="evidence" value="ECO:0007669"/>
    <property type="project" value="TreeGrafter"/>
</dbReference>
<dbReference type="Pfam" id="PF12832">
    <property type="entry name" value="MFS_1_like"/>
    <property type="match status" value="1"/>
</dbReference>
<feature type="transmembrane region" description="Helical" evidence="8">
    <location>
        <begin position="210"/>
        <end position="229"/>
    </location>
</feature>
<evidence type="ECO:0000313" key="11">
    <source>
        <dbReference type="Proteomes" id="UP000029273"/>
    </source>
</evidence>
<keyword evidence="7 8" id="KW-0472">Membrane</keyword>
<sequence>MSAVPAAGRGEGTPYWRLSGFYFVYFTVTGAFVPYWSVYLKGLGYGPVAIGALMALPMATKVFAPYLWGWLADRSGRRLGVIRLASLLATLSLAVLALGRGAVWLALVVTAFSFFWNAALPQFEALTLTHLRQRGEHFYSLVRLWGSIGFIASALCLGWLFGWLSVAWLPAILVGLLAALWLTSLSVPATETLPGIETDRSLRQVIRQPAVLALLAVCFLMQASHGPYYSFFTLYLRENGYGSALTGVLWSLGVLAEVGIFLLMHRLLPFFGARRLLLFATLITAVRWVLIAGWVQDLPLLVFGQTLHAASYGIYHAAAISLIHKHFPGRLQGRGQALYSSVSFGLGGAFGSLVSGYAWSGLGPADTYLVGAGFALLGAAIGYWGLRSPQRA</sequence>
<evidence type="ECO:0000259" key="9">
    <source>
        <dbReference type="PROSITE" id="PS50850"/>
    </source>
</evidence>
<dbReference type="GO" id="GO:0005886">
    <property type="term" value="C:plasma membrane"/>
    <property type="evidence" value="ECO:0007669"/>
    <property type="project" value="UniProtKB-SubCell"/>
</dbReference>
<dbReference type="SUPFAM" id="SSF103473">
    <property type="entry name" value="MFS general substrate transporter"/>
    <property type="match status" value="1"/>
</dbReference>
<comment type="caution">
    <text evidence="10">The sequence shown here is derived from an EMBL/GenBank/DDBJ whole genome shotgun (WGS) entry which is preliminary data.</text>
</comment>
<dbReference type="PANTHER" id="PTHR23522">
    <property type="entry name" value="BLL5896 PROTEIN"/>
    <property type="match status" value="1"/>
</dbReference>
<dbReference type="AlphaFoldDB" id="A0A1A6C2W3"/>
<dbReference type="NCBIfam" id="NF037955">
    <property type="entry name" value="mfs"/>
    <property type="match status" value="1"/>
</dbReference>
<dbReference type="RefSeq" id="WP_052064523.1">
    <property type="nucleotide sequence ID" value="NZ_JQSG02000006.1"/>
</dbReference>
<dbReference type="InterPro" id="IPR036259">
    <property type="entry name" value="MFS_trans_sf"/>
</dbReference>
<feature type="transmembrane region" description="Helical" evidence="8">
    <location>
        <begin position="365"/>
        <end position="386"/>
    </location>
</feature>
<evidence type="ECO:0000256" key="3">
    <source>
        <dbReference type="ARBA" id="ARBA00022475"/>
    </source>
</evidence>
<comment type="subcellular location">
    <subcellularLocation>
        <location evidence="1">Cell inner membrane</location>
        <topology evidence="1">Multi-pass membrane protein</topology>
    </subcellularLocation>
</comment>
<keyword evidence="2" id="KW-0813">Transport</keyword>
<evidence type="ECO:0000256" key="8">
    <source>
        <dbReference type="SAM" id="Phobius"/>
    </source>
</evidence>
<feature type="transmembrane region" description="Helical" evidence="8">
    <location>
        <begin position="80"/>
        <end position="97"/>
    </location>
</feature>
<feature type="transmembrane region" description="Helical" evidence="8">
    <location>
        <begin position="241"/>
        <end position="264"/>
    </location>
</feature>
<keyword evidence="11" id="KW-1185">Reference proteome</keyword>
<keyword evidence="3" id="KW-1003">Cell membrane</keyword>
<evidence type="ECO:0000256" key="1">
    <source>
        <dbReference type="ARBA" id="ARBA00004429"/>
    </source>
</evidence>
<accession>A0A1A6C2W3</accession>
<gene>
    <name evidence="10" type="ORF">Thpro_023144</name>
</gene>